<organism evidence="2 3">
    <name type="scientific">Cochliobolus sativus (strain ND90Pr / ATCC 201652)</name>
    <name type="common">Common root rot and spot blotch fungus</name>
    <name type="synonym">Bipolaris sorokiniana</name>
    <dbReference type="NCBI Taxonomy" id="665912"/>
    <lineage>
        <taxon>Eukaryota</taxon>
        <taxon>Fungi</taxon>
        <taxon>Dikarya</taxon>
        <taxon>Ascomycota</taxon>
        <taxon>Pezizomycotina</taxon>
        <taxon>Dothideomycetes</taxon>
        <taxon>Pleosporomycetidae</taxon>
        <taxon>Pleosporales</taxon>
        <taxon>Pleosporineae</taxon>
        <taxon>Pleosporaceae</taxon>
        <taxon>Bipolaris</taxon>
    </lineage>
</organism>
<name>M2SAJ0_COCSN</name>
<dbReference type="Proteomes" id="UP000016934">
    <property type="component" value="Unassembled WGS sequence"/>
</dbReference>
<gene>
    <name evidence="2" type="ORF">COCSADRAFT_324312</name>
</gene>
<reference evidence="2 3" key="1">
    <citation type="journal article" date="2012" name="PLoS Pathog.">
        <title>Diverse lifestyles and strategies of plant pathogenesis encoded in the genomes of eighteen Dothideomycetes fungi.</title>
        <authorList>
            <person name="Ohm R.A."/>
            <person name="Feau N."/>
            <person name="Henrissat B."/>
            <person name="Schoch C.L."/>
            <person name="Horwitz B.A."/>
            <person name="Barry K.W."/>
            <person name="Condon B.J."/>
            <person name="Copeland A.C."/>
            <person name="Dhillon B."/>
            <person name="Glaser F."/>
            <person name="Hesse C.N."/>
            <person name="Kosti I."/>
            <person name="LaButti K."/>
            <person name="Lindquist E.A."/>
            <person name="Lucas S."/>
            <person name="Salamov A.A."/>
            <person name="Bradshaw R.E."/>
            <person name="Ciuffetti L."/>
            <person name="Hamelin R.C."/>
            <person name="Kema G.H.J."/>
            <person name="Lawrence C."/>
            <person name="Scott J.A."/>
            <person name="Spatafora J.W."/>
            <person name="Turgeon B.G."/>
            <person name="de Wit P.J.G.M."/>
            <person name="Zhong S."/>
            <person name="Goodwin S.B."/>
            <person name="Grigoriev I.V."/>
        </authorList>
    </citation>
    <scope>NUCLEOTIDE SEQUENCE [LARGE SCALE GENOMIC DNA]</scope>
    <source>
        <strain evidence="3">ND90Pr / ATCC 201652</strain>
    </source>
</reference>
<proteinExistence type="predicted"/>
<reference evidence="3" key="2">
    <citation type="journal article" date="2013" name="PLoS Genet.">
        <title>Comparative genome structure, secondary metabolite, and effector coding capacity across Cochliobolus pathogens.</title>
        <authorList>
            <person name="Condon B.J."/>
            <person name="Leng Y."/>
            <person name="Wu D."/>
            <person name="Bushley K.E."/>
            <person name="Ohm R.A."/>
            <person name="Otillar R."/>
            <person name="Martin J."/>
            <person name="Schackwitz W."/>
            <person name="Grimwood J."/>
            <person name="MohdZainudin N."/>
            <person name="Xue C."/>
            <person name="Wang R."/>
            <person name="Manning V.A."/>
            <person name="Dhillon B."/>
            <person name="Tu Z.J."/>
            <person name="Steffenson B.J."/>
            <person name="Salamov A."/>
            <person name="Sun H."/>
            <person name="Lowry S."/>
            <person name="LaButti K."/>
            <person name="Han J."/>
            <person name="Copeland A."/>
            <person name="Lindquist E."/>
            <person name="Barry K."/>
            <person name="Schmutz J."/>
            <person name="Baker S.E."/>
            <person name="Ciuffetti L.M."/>
            <person name="Grigoriev I.V."/>
            <person name="Zhong S."/>
            <person name="Turgeon B.G."/>
        </authorList>
    </citation>
    <scope>NUCLEOTIDE SEQUENCE [LARGE SCALE GENOMIC DNA]</scope>
    <source>
        <strain evidence="3">ND90Pr / ATCC 201652</strain>
    </source>
</reference>
<evidence type="ECO:0000313" key="3">
    <source>
        <dbReference type="Proteomes" id="UP000016934"/>
    </source>
</evidence>
<dbReference type="AlphaFoldDB" id="M2SAJ0"/>
<feature type="transmembrane region" description="Helical" evidence="1">
    <location>
        <begin position="34"/>
        <end position="54"/>
    </location>
</feature>
<dbReference type="EMBL" id="KB445643">
    <property type="protein sequence ID" value="EMD64358.1"/>
    <property type="molecule type" value="Genomic_DNA"/>
</dbReference>
<evidence type="ECO:0000256" key="1">
    <source>
        <dbReference type="SAM" id="Phobius"/>
    </source>
</evidence>
<accession>M2SAJ0</accession>
<sequence>MIKHDCNVMYDHEEKKIRSQWHHIGQVSILPFSLWQGVIFFSLALRTLIVIITFDSYHNISSTRFRTWRNIYPSFVFFI</sequence>
<dbReference type="GeneID" id="19136774"/>
<keyword evidence="1" id="KW-1133">Transmembrane helix</keyword>
<dbReference type="RefSeq" id="XP_007700170.1">
    <property type="nucleotide sequence ID" value="XM_007701980.1"/>
</dbReference>
<keyword evidence="1" id="KW-0812">Transmembrane</keyword>
<keyword evidence="3" id="KW-1185">Reference proteome</keyword>
<dbReference type="HOGENOM" id="CLU_2605882_0_0_1"/>
<evidence type="ECO:0000313" key="2">
    <source>
        <dbReference type="EMBL" id="EMD64358.1"/>
    </source>
</evidence>
<protein>
    <submittedName>
        <fullName evidence="2">Uncharacterized protein</fullName>
    </submittedName>
</protein>
<keyword evidence="1" id="KW-0472">Membrane</keyword>
<dbReference type="KEGG" id="bsc:COCSADRAFT_324312"/>